<reference evidence="1 2" key="1">
    <citation type="submission" date="2024-08" db="EMBL/GenBank/DDBJ databases">
        <authorList>
            <person name="Lu H."/>
        </authorList>
    </citation>
    <scope>NUCLEOTIDE SEQUENCE [LARGE SCALE GENOMIC DNA]</scope>
    <source>
        <strain evidence="1 2">DXS20W</strain>
    </source>
</reference>
<name>A0ABW7GF00_9BURK</name>
<dbReference type="EMBL" id="JBIGHX010000001">
    <property type="protein sequence ID" value="MFG6460535.1"/>
    <property type="molecule type" value="Genomic_DNA"/>
</dbReference>
<keyword evidence="2" id="KW-1185">Reference proteome</keyword>
<dbReference type="PROSITE" id="PS51257">
    <property type="entry name" value="PROKAR_LIPOPROTEIN"/>
    <property type="match status" value="1"/>
</dbReference>
<gene>
    <name evidence="1" type="ORF">ACG04Q_03060</name>
</gene>
<proteinExistence type="predicted"/>
<sequence length="286" mass="28912">MTSPRHGLPPLLALLTLAGCGGSSPTPDIGGAIGDALICGLRNCTESATLNVDEISPRFTAMQAAGDGHIVVEGDLGKSANVLTTVLIAPDERLSASVDGGTEVTLASPDGKRLNYAARIAAAGEQPVVRVVFTRGGTRHVSQVTLPAGFTVLQPTGSPLLTRSGAALPVRLSQATVGAASASASGNCSRSDGSSFELKGTSLGARTETSVAGGYRLEPAAVDDSLNAASRNANNNDARTPAVTRCDLVVTWTAKATGSVAPTMNGHGSLTGLRTASHPLSYDARL</sequence>
<dbReference type="Proteomes" id="UP001606302">
    <property type="component" value="Unassembled WGS sequence"/>
</dbReference>
<dbReference type="RefSeq" id="WP_394509344.1">
    <property type="nucleotide sequence ID" value="NZ_JBIGHX010000001.1"/>
</dbReference>
<organism evidence="1 2">
    <name type="scientific">Pelomonas lactea</name>
    <dbReference type="NCBI Taxonomy" id="3299030"/>
    <lineage>
        <taxon>Bacteria</taxon>
        <taxon>Pseudomonadati</taxon>
        <taxon>Pseudomonadota</taxon>
        <taxon>Betaproteobacteria</taxon>
        <taxon>Burkholderiales</taxon>
        <taxon>Sphaerotilaceae</taxon>
        <taxon>Roseateles</taxon>
    </lineage>
</organism>
<evidence type="ECO:0000313" key="2">
    <source>
        <dbReference type="Proteomes" id="UP001606302"/>
    </source>
</evidence>
<accession>A0ABW7GF00</accession>
<protein>
    <recommendedName>
        <fullName evidence="3">Lipoprotein</fullName>
    </recommendedName>
</protein>
<evidence type="ECO:0008006" key="3">
    <source>
        <dbReference type="Google" id="ProtNLM"/>
    </source>
</evidence>
<comment type="caution">
    <text evidence="1">The sequence shown here is derived from an EMBL/GenBank/DDBJ whole genome shotgun (WGS) entry which is preliminary data.</text>
</comment>
<evidence type="ECO:0000313" key="1">
    <source>
        <dbReference type="EMBL" id="MFG6460535.1"/>
    </source>
</evidence>